<reference evidence="3" key="1">
    <citation type="submission" date="2020-07" db="EMBL/GenBank/DDBJ databases">
        <title>Genome sequence and genetic diversity analysis of an under-domesticated orphan crop, white fonio (Digitaria exilis).</title>
        <authorList>
            <person name="Bennetzen J.L."/>
            <person name="Chen S."/>
            <person name="Ma X."/>
            <person name="Wang X."/>
            <person name="Yssel A.E.J."/>
            <person name="Chaluvadi S.R."/>
            <person name="Johnson M."/>
            <person name="Gangashetty P."/>
            <person name="Hamidou F."/>
            <person name="Sanogo M.D."/>
            <person name="Zwaenepoel A."/>
            <person name="Wallace J."/>
            <person name="Van De Peer Y."/>
            <person name="Van Deynze A."/>
        </authorList>
    </citation>
    <scope>NUCLEOTIDE SEQUENCE</scope>
    <source>
        <tissue evidence="3">Leaves</tissue>
    </source>
</reference>
<proteinExistence type="predicted"/>
<evidence type="ECO:0000313" key="4">
    <source>
        <dbReference type="Proteomes" id="UP000636709"/>
    </source>
</evidence>
<dbReference type="GO" id="GO:0005634">
    <property type="term" value="C:nucleus"/>
    <property type="evidence" value="ECO:0007669"/>
    <property type="project" value="InterPro"/>
</dbReference>
<gene>
    <name evidence="3" type="ORF">HU200_057398</name>
</gene>
<sequence>MRGEELERLTVEELHQMEKKLEAGLHRVLSTKDQLFMQQISELQQKGAQLEDENKRLKKQAPEVIAGAEVAADTENVLAEDGQSSESVMTALHSGSSLDNDDGSDISLKLS</sequence>
<feature type="domain" description="K-box" evidence="2">
    <location>
        <begin position="1"/>
        <end position="67"/>
    </location>
</feature>
<organism evidence="3 4">
    <name type="scientific">Digitaria exilis</name>
    <dbReference type="NCBI Taxonomy" id="1010633"/>
    <lineage>
        <taxon>Eukaryota</taxon>
        <taxon>Viridiplantae</taxon>
        <taxon>Streptophyta</taxon>
        <taxon>Embryophyta</taxon>
        <taxon>Tracheophyta</taxon>
        <taxon>Spermatophyta</taxon>
        <taxon>Magnoliopsida</taxon>
        <taxon>Liliopsida</taxon>
        <taxon>Poales</taxon>
        <taxon>Poaceae</taxon>
        <taxon>PACMAD clade</taxon>
        <taxon>Panicoideae</taxon>
        <taxon>Panicodae</taxon>
        <taxon>Paniceae</taxon>
        <taxon>Anthephorinae</taxon>
        <taxon>Digitaria</taxon>
    </lineage>
</organism>
<accession>A0A835E2V5</accession>
<feature type="region of interest" description="Disordered" evidence="1">
    <location>
        <begin position="77"/>
        <end position="111"/>
    </location>
</feature>
<name>A0A835E2V5_9POAL</name>
<evidence type="ECO:0000259" key="2">
    <source>
        <dbReference type="PROSITE" id="PS51297"/>
    </source>
</evidence>
<dbReference type="EMBL" id="JACEFO010002429">
    <property type="protein sequence ID" value="KAF8660811.1"/>
    <property type="molecule type" value="Genomic_DNA"/>
</dbReference>
<protein>
    <recommendedName>
        <fullName evidence="2">K-box domain-containing protein</fullName>
    </recommendedName>
</protein>
<comment type="caution">
    <text evidence="3">The sequence shown here is derived from an EMBL/GenBank/DDBJ whole genome shotgun (WGS) entry which is preliminary data.</text>
</comment>
<dbReference type="OrthoDB" id="1898716at2759"/>
<dbReference type="InterPro" id="IPR002487">
    <property type="entry name" value="TF_Kbox"/>
</dbReference>
<dbReference type="PROSITE" id="PS51297">
    <property type="entry name" value="K_BOX"/>
    <property type="match status" value="1"/>
</dbReference>
<evidence type="ECO:0000313" key="3">
    <source>
        <dbReference type="EMBL" id="KAF8660811.1"/>
    </source>
</evidence>
<keyword evidence="4" id="KW-1185">Reference proteome</keyword>
<dbReference type="Proteomes" id="UP000636709">
    <property type="component" value="Unassembled WGS sequence"/>
</dbReference>
<dbReference type="GO" id="GO:0003700">
    <property type="term" value="F:DNA-binding transcription factor activity"/>
    <property type="evidence" value="ECO:0007669"/>
    <property type="project" value="InterPro"/>
</dbReference>
<dbReference type="Pfam" id="PF01486">
    <property type="entry name" value="K-box"/>
    <property type="match status" value="1"/>
</dbReference>
<dbReference type="AlphaFoldDB" id="A0A835E2V5"/>
<evidence type="ECO:0000256" key="1">
    <source>
        <dbReference type="SAM" id="MobiDB-lite"/>
    </source>
</evidence>